<reference evidence="5" key="1">
    <citation type="journal article" date="2023" name="Mol. Biol. Evol.">
        <title>Third-Generation Sequencing Reveals the Adaptive Role of the Epigenome in Three Deep-Sea Polychaetes.</title>
        <authorList>
            <person name="Perez M."/>
            <person name="Aroh O."/>
            <person name="Sun Y."/>
            <person name="Lan Y."/>
            <person name="Juniper S.K."/>
            <person name="Young C.R."/>
            <person name="Angers B."/>
            <person name="Qian P.Y."/>
        </authorList>
    </citation>
    <scope>NUCLEOTIDE SEQUENCE</scope>
    <source>
        <strain evidence="5">R07B-5</strain>
    </source>
</reference>
<dbReference type="InterPro" id="IPR053894">
    <property type="entry name" value="OAF_N"/>
</dbReference>
<evidence type="ECO:0000259" key="3">
    <source>
        <dbReference type="Pfam" id="PF14941"/>
    </source>
</evidence>
<protein>
    <recommendedName>
        <fullName evidence="7">Out at first protein</fullName>
    </recommendedName>
</protein>
<feature type="domain" description="Out at first C-terminal" evidence="4">
    <location>
        <begin position="197"/>
        <end position="264"/>
    </location>
</feature>
<feature type="signal peptide" evidence="2">
    <location>
        <begin position="1"/>
        <end position="21"/>
    </location>
</feature>
<evidence type="ECO:0000256" key="1">
    <source>
        <dbReference type="ARBA" id="ARBA00005786"/>
    </source>
</evidence>
<dbReference type="EMBL" id="JAODUO010000049">
    <property type="protein sequence ID" value="KAK2191614.1"/>
    <property type="molecule type" value="Genomic_DNA"/>
</dbReference>
<sequence>MAVSLLTTLLLILVIVIFTGAQLVVNVKNKGGEVLLETIQANTSLDTIRLAFQEYDGTLITQFIDFKNDVQIFEVLVLGEEERGQSQSQVMCFVTRFIKNEFISSDAMSKLRQKNPGATRHPEEDKGVESYQMDLMIDLSLANLISPHIARVCEDAADATYIRDMDLKLIATSVAGKDYMVMLGATKRTALLRVQNCRDTTELWRQCMCQYDICVGWYPCGLKYCRGKDSSGKVVSYRCGIKTCRKCRHFTYYTRQKANCLWDEADSMASPAIRPV</sequence>
<keyword evidence="6" id="KW-1185">Reference proteome</keyword>
<proteinExistence type="inferred from homology"/>
<dbReference type="InterPro" id="IPR053897">
    <property type="entry name" value="Oaf_C"/>
</dbReference>
<gene>
    <name evidence="5" type="ORF">NP493_50g04005</name>
</gene>
<comment type="caution">
    <text evidence="5">The sequence shown here is derived from an EMBL/GenBank/DDBJ whole genome shotgun (WGS) entry which is preliminary data.</text>
</comment>
<feature type="domain" description="Out at first protein BRICHOS-like" evidence="3">
    <location>
        <begin position="22"/>
        <end position="168"/>
    </location>
</feature>
<evidence type="ECO:0000313" key="6">
    <source>
        <dbReference type="Proteomes" id="UP001209878"/>
    </source>
</evidence>
<dbReference type="PANTHER" id="PTHR13423">
    <property type="entry name" value="OUT AT FIRST"/>
    <property type="match status" value="1"/>
</dbReference>
<evidence type="ECO:0008006" key="7">
    <source>
        <dbReference type="Google" id="ProtNLM"/>
    </source>
</evidence>
<dbReference type="Pfam" id="PF14941">
    <property type="entry name" value="OAF_N"/>
    <property type="match status" value="1"/>
</dbReference>
<feature type="chain" id="PRO_5042259883" description="Out at first protein" evidence="2">
    <location>
        <begin position="22"/>
        <end position="276"/>
    </location>
</feature>
<dbReference type="PANTHER" id="PTHR13423:SF2">
    <property type="entry name" value="OUT AT FIRST PROTEIN HOMOLOG"/>
    <property type="match status" value="1"/>
</dbReference>
<evidence type="ECO:0000256" key="2">
    <source>
        <dbReference type="SAM" id="SignalP"/>
    </source>
</evidence>
<organism evidence="5 6">
    <name type="scientific">Ridgeia piscesae</name>
    <name type="common">Tubeworm</name>
    <dbReference type="NCBI Taxonomy" id="27915"/>
    <lineage>
        <taxon>Eukaryota</taxon>
        <taxon>Metazoa</taxon>
        <taxon>Spiralia</taxon>
        <taxon>Lophotrochozoa</taxon>
        <taxon>Annelida</taxon>
        <taxon>Polychaeta</taxon>
        <taxon>Sedentaria</taxon>
        <taxon>Canalipalpata</taxon>
        <taxon>Sabellida</taxon>
        <taxon>Siboglinidae</taxon>
        <taxon>Ridgeia</taxon>
    </lineage>
</organism>
<evidence type="ECO:0000259" key="4">
    <source>
        <dbReference type="Pfam" id="PF22873"/>
    </source>
</evidence>
<comment type="similarity">
    <text evidence="1">Belongs to the OAF family.</text>
</comment>
<accession>A0AAD9PBF0</accession>
<name>A0AAD9PBF0_RIDPI</name>
<dbReference type="AlphaFoldDB" id="A0AAD9PBF0"/>
<dbReference type="Pfam" id="PF22873">
    <property type="entry name" value="OAF_C"/>
    <property type="match status" value="1"/>
</dbReference>
<keyword evidence="2" id="KW-0732">Signal</keyword>
<dbReference type="Proteomes" id="UP001209878">
    <property type="component" value="Unassembled WGS sequence"/>
</dbReference>
<evidence type="ECO:0000313" key="5">
    <source>
        <dbReference type="EMBL" id="KAK2191614.1"/>
    </source>
</evidence>
<dbReference type="InterPro" id="IPR026315">
    <property type="entry name" value="Oaf"/>
</dbReference>